<accession>A0A8T0GS05</accession>
<dbReference type="AlphaFoldDB" id="A0A8T0GS05"/>
<dbReference type="SMART" id="SM00220">
    <property type="entry name" value="S_TKc"/>
    <property type="match status" value="1"/>
</dbReference>
<keyword evidence="4" id="KW-1185">Reference proteome</keyword>
<feature type="compositionally biased region" description="Polar residues" evidence="1">
    <location>
        <begin position="20"/>
        <end position="33"/>
    </location>
</feature>
<dbReference type="EMBL" id="CM026430">
    <property type="protein sequence ID" value="KAG0560954.1"/>
    <property type="molecule type" value="Genomic_DNA"/>
</dbReference>
<feature type="region of interest" description="Disordered" evidence="1">
    <location>
        <begin position="16"/>
        <end position="46"/>
    </location>
</feature>
<proteinExistence type="predicted"/>
<dbReference type="InterPro" id="IPR050167">
    <property type="entry name" value="Ser_Thr_protein_kinase"/>
</dbReference>
<protein>
    <recommendedName>
        <fullName evidence="2">Protein kinase domain-containing protein</fullName>
    </recommendedName>
</protein>
<evidence type="ECO:0000313" key="3">
    <source>
        <dbReference type="EMBL" id="KAG0560954.1"/>
    </source>
</evidence>
<evidence type="ECO:0000313" key="4">
    <source>
        <dbReference type="Proteomes" id="UP000822688"/>
    </source>
</evidence>
<evidence type="ECO:0000259" key="2">
    <source>
        <dbReference type="PROSITE" id="PS50011"/>
    </source>
</evidence>
<name>A0A8T0GS05_CERPU</name>
<dbReference type="GO" id="GO:0005737">
    <property type="term" value="C:cytoplasm"/>
    <property type="evidence" value="ECO:0007669"/>
    <property type="project" value="TreeGrafter"/>
</dbReference>
<dbReference type="InterPro" id="IPR008271">
    <property type="entry name" value="Ser/Thr_kinase_AS"/>
</dbReference>
<dbReference type="InterPro" id="IPR011009">
    <property type="entry name" value="Kinase-like_dom_sf"/>
</dbReference>
<dbReference type="PROSITE" id="PS50011">
    <property type="entry name" value="PROTEIN_KINASE_DOM"/>
    <property type="match status" value="1"/>
</dbReference>
<dbReference type="Pfam" id="PF00069">
    <property type="entry name" value="Pkinase"/>
    <property type="match status" value="1"/>
</dbReference>
<comment type="caution">
    <text evidence="3">The sequence shown here is derived from an EMBL/GenBank/DDBJ whole genome shotgun (WGS) entry which is preliminary data.</text>
</comment>
<reference evidence="3" key="1">
    <citation type="submission" date="2020-06" db="EMBL/GenBank/DDBJ databases">
        <title>WGS assembly of Ceratodon purpureus strain R40.</title>
        <authorList>
            <person name="Carey S.B."/>
            <person name="Jenkins J."/>
            <person name="Shu S."/>
            <person name="Lovell J.T."/>
            <person name="Sreedasyam A."/>
            <person name="Maumus F."/>
            <person name="Tiley G.P."/>
            <person name="Fernandez-Pozo N."/>
            <person name="Barry K."/>
            <person name="Chen C."/>
            <person name="Wang M."/>
            <person name="Lipzen A."/>
            <person name="Daum C."/>
            <person name="Saski C.A."/>
            <person name="Payton A.C."/>
            <person name="Mcbreen J.C."/>
            <person name="Conrad R.E."/>
            <person name="Kollar L.M."/>
            <person name="Olsson S."/>
            <person name="Huttunen S."/>
            <person name="Landis J.B."/>
            <person name="Wickett N.J."/>
            <person name="Johnson M.G."/>
            <person name="Rensing S.A."/>
            <person name="Grimwood J."/>
            <person name="Schmutz J."/>
            <person name="Mcdaniel S.F."/>
        </authorList>
    </citation>
    <scope>NUCLEOTIDE SEQUENCE</scope>
    <source>
        <strain evidence="3">R40</strain>
    </source>
</reference>
<dbReference type="PROSITE" id="PS00108">
    <property type="entry name" value="PROTEIN_KINASE_ST"/>
    <property type="match status" value="1"/>
</dbReference>
<dbReference type="GO" id="GO:0005524">
    <property type="term" value="F:ATP binding"/>
    <property type="evidence" value="ECO:0007669"/>
    <property type="project" value="InterPro"/>
</dbReference>
<sequence length="424" mass="48358">MGQVVSQCTGPIFECRTGRESSGNHAANSRVPTSSSSSSSKRIQSMIENRSNFSSEAELNIEFSKIHWSELSTDSGTDDASTRLANREYFQVLKNHPEWGGFFKDINVVLGEKISEGGQAEIYDAKVEFADGRKFGYGYHVVKLMKGNNPLQAFQRQWPVGMLRNVSIDNSKGPLMYIKGGTMIDNRFGFVMVRQWGDLRKLIDLKMQLNNNRGPPFKIEFVMKVMNCIANDMTKLHNEYGIVHRDLKASNILLWSVGDGLPDENPHVKATVVDYECSVGVVGTGFWRAPEILQQLKDRVKNSDLEFTKMADIYSFGMICYELLTGCIPFEGYDFQAHDLFFGQERPNMLEDDASDRLYIIEIIKCCLEHEPLCRPTFSELLDISRLEPFQTMDFASKLELHRYGNKFYRVELQGHLKERNGQE</sequence>
<dbReference type="InterPro" id="IPR000719">
    <property type="entry name" value="Prot_kinase_dom"/>
</dbReference>
<dbReference type="Proteomes" id="UP000822688">
    <property type="component" value="Chromosome 9"/>
</dbReference>
<dbReference type="Gene3D" id="1.10.510.10">
    <property type="entry name" value="Transferase(Phosphotransferase) domain 1"/>
    <property type="match status" value="1"/>
</dbReference>
<dbReference type="SUPFAM" id="SSF56112">
    <property type="entry name" value="Protein kinase-like (PK-like)"/>
    <property type="match status" value="1"/>
</dbReference>
<dbReference type="GO" id="GO:0004672">
    <property type="term" value="F:protein kinase activity"/>
    <property type="evidence" value="ECO:0007669"/>
    <property type="project" value="InterPro"/>
</dbReference>
<dbReference type="PANTHER" id="PTHR23257:SF969">
    <property type="entry name" value="INTEGRIN-LINKED PROTEIN KINASE"/>
    <property type="match status" value="1"/>
</dbReference>
<gene>
    <name evidence="3" type="ORF">KC19_9G026400</name>
</gene>
<dbReference type="GO" id="GO:0007165">
    <property type="term" value="P:signal transduction"/>
    <property type="evidence" value="ECO:0007669"/>
    <property type="project" value="TreeGrafter"/>
</dbReference>
<evidence type="ECO:0000256" key="1">
    <source>
        <dbReference type="SAM" id="MobiDB-lite"/>
    </source>
</evidence>
<organism evidence="3 4">
    <name type="scientific">Ceratodon purpureus</name>
    <name type="common">Fire moss</name>
    <name type="synonym">Dicranum purpureum</name>
    <dbReference type="NCBI Taxonomy" id="3225"/>
    <lineage>
        <taxon>Eukaryota</taxon>
        <taxon>Viridiplantae</taxon>
        <taxon>Streptophyta</taxon>
        <taxon>Embryophyta</taxon>
        <taxon>Bryophyta</taxon>
        <taxon>Bryophytina</taxon>
        <taxon>Bryopsida</taxon>
        <taxon>Dicranidae</taxon>
        <taxon>Pseudoditrichales</taxon>
        <taxon>Ditrichaceae</taxon>
        <taxon>Ceratodon</taxon>
    </lineage>
</organism>
<feature type="domain" description="Protein kinase" evidence="2">
    <location>
        <begin position="108"/>
        <end position="391"/>
    </location>
</feature>
<dbReference type="PANTHER" id="PTHR23257">
    <property type="entry name" value="SERINE-THREONINE PROTEIN KINASE"/>
    <property type="match status" value="1"/>
</dbReference>